<dbReference type="Gene3D" id="1.25.40.380">
    <property type="entry name" value="Protein of unknown function DUF1810"/>
    <property type="match status" value="1"/>
</dbReference>
<name>A0ABY3RLG5_9BRAD</name>
<reference evidence="1" key="1">
    <citation type="journal article" date="2024" name="Antonie Van Leeuwenhoek">
        <title>Bradyrhizobium ontarionense sp. nov., a novel bacterial symbiont isolated from Aeschynomene indica (Indian jointvetch), harbours photosynthesis, nitrogen fixation and nitrous oxide (N2O) reductase genes.</title>
        <authorList>
            <person name="Bromfield E.S.P."/>
            <person name="Cloutier S."/>
        </authorList>
    </citation>
    <scope>NUCLEOTIDE SEQUENCE</scope>
    <source>
        <strain evidence="1">A19</strain>
    </source>
</reference>
<dbReference type="InterPro" id="IPR036287">
    <property type="entry name" value="Rv1873-like_sf"/>
</dbReference>
<dbReference type="Pfam" id="PF08837">
    <property type="entry name" value="DUF1810"/>
    <property type="match status" value="1"/>
</dbReference>
<accession>A0ABY3RLG5</accession>
<gene>
    <name evidence="1" type="ORF">LQG66_03210</name>
</gene>
<dbReference type="InterPro" id="IPR014937">
    <property type="entry name" value="DUF1810"/>
</dbReference>
<dbReference type="SUPFAM" id="SSF140736">
    <property type="entry name" value="Rv1873-like"/>
    <property type="match status" value="1"/>
</dbReference>
<dbReference type="EMBL" id="CP088156">
    <property type="protein sequence ID" value="UFZ08226.1"/>
    <property type="molecule type" value="Genomic_DNA"/>
</dbReference>
<sequence length="144" mass="16190">MATNGDDLRRFVDAQNSIYSRVTAELAAGRKQSHWMWFIFPQIEGLGSSAMAQRYAIRSRAEAEAYLAHPMLGPRLLECTRLVLAVQNKSLREILGSPDDIKFRSCMTLFDAVAPSSSFAEALDRYCNGERDPATTAFLQRDIR</sequence>
<organism evidence="1 2">
    <name type="scientific">Bradyrhizobium ontarionense</name>
    <dbReference type="NCBI Taxonomy" id="2898149"/>
    <lineage>
        <taxon>Bacteria</taxon>
        <taxon>Pseudomonadati</taxon>
        <taxon>Pseudomonadota</taxon>
        <taxon>Alphaproteobacteria</taxon>
        <taxon>Hyphomicrobiales</taxon>
        <taxon>Nitrobacteraceae</taxon>
        <taxon>Bradyrhizobium</taxon>
    </lineage>
</organism>
<evidence type="ECO:0000313" key="2">
    <source>
        <dbReference type="Proteomes" id="UP001431010"/>
    </source>
</evidence>
<dbReference type="PIRSF" id="PIRSF008546">
    <property type="entry name" value="UCP008546"/>
    <property type="match status" value="1"/>
</dbReference>
<keyword evidence="2" id="KW-1185">Reference proteome</keyword>
<protein>
    <submittedName>
        <fullName evidence="1">DUF1810 domain-containing protein</fullName>
    </submittedName>
</protein>
<proteinExistence type="predicted"/>
<dbReference type="RefSeq" id="WP_231327675.1">
    <property type="nucleotide sequence ID" value="NZ_CP088156.1"/>
</dbReference>
<evidence type="ECO:0000313" key="1">
    <source>
        <dbReference type="EMBL" id="UFZ08226.1"/>
    </source>
</evidence>
<dbReference type="Proteomes" id="UP001431010">
    <property type="component" value="Chromosome"/>
</dbReference>